<dbReference type="Gene3D" id="3.20.20.480">
    <property type="entry name" value="Trimethylamine methyltransferase-like"/>
    <property type="match status" value="1"/>
</dbReference>
<dbReference type="Proteomes" id="UP000576480">
    <property type="component" value="Unassembled WGS sequence"/>
</dbReference>
<dbReference type="Pfam" id="PF06253">
    <property type="entry name" value="MTTB"/>
    <property type="match status" value="1"/>
</dbReference>
<reference evidence="4 5" key="1">
    <citation type="journal article" date="2020" name="Front. Microbiol.">
        <title>Single-cell genomics of novel Actinobacteria with the Wood-Ljungdahl pathway discovered in a serpentinizing system.</title>
        <authorList>
            <person name="Merino N."/>
            <person name="Kawai M."/>
            <person name="Boyd E.S."/>
            <person name="Colman D.R."/>
            <person name="McGlynn S.E."/>
            <person name="Nealson K.H."/>
            <person name="Kurokawa K."/>
            <person name="Hongoh Y."/>
        </authorList>
    </citation>
    <scope>NUCLEOTIDE SEQUENCE [LARGE SCALE GENOMIC DNA]</scope>
    <source>
        <strain evidence="4 5">S43</strain>
    </source>
</reference>
<dbReference type="InterPro" id="IPR038601">
    <property type="entry name" value="MttB-like_sf"/>
</dbReference>
<dbReference type="EMBL" id="BLSB01000236">
    <property type="protein sequence ID" value="GFP35827.1"/>
    <property type="molecule type" value="Genomic_DNA"/>
</dbReference>
<dbReference type="RefSeq" id="WP_176230323.1">
    <property type="nucleotide sequence ID" value="NZ_BLSB01000236.1"/>
</dbReference>
<keyword evidence="3 4" id="KW-0808">Transferase</keyword>
<dbReference type="GO" id="GO:0008168">
    <property type="term" value="F:methyltransferase activity"/>
    <property type="evidence" value="ECO:0007669"/>
    <property type="project" value="UniProtKB-KW"/>
</dbReference>
<evidence type="ECO:0000313" key="4">
    <source>
        <dbReference type="EMBL" id="GFP35827.1"/>
    </source>
</evidence>
<organism evidence="4 5">
    <name type="scientific">Candidatus Hakubella thermalkaliphila</name>
    <dbReference type="NCBI Taxonomy" id="2754717"/>
    <lineage>
        <taxon>Bacteria</taxon>
        <taxon>Bacillati</taxon>
        <taxon>Actinomycetota</taxon>
        <taxon>Actinomycetota incertae sedis</taxon>
        <taxon>Candidatus Hakubellales</taxon>
        <taxon>Candidatus Hakubellaceae</taxon>
        <taxon>Candidatus Hakubella</taxon>
    </lineage>
</organism>
<gene>
    <name evidence="4" type="ORF">HKBW3S43_01614</name>
</gene>
<dbReference type="InterPro" id="IPR010426">
    <property type="entry name" value="MTTB_MeTrfase"/>
</dbReference>
<dbReference type="GO" id="GO:0032259">
    <property type="term" value="P:methylation"/>
    <property type="evidence" value="ECO:0007669"/>
    <property type="project" value="UniProtKB-KW"/>
</dbReference>
<comment type="caution">
    <text evidence="4">The sequence shown here is derived from an EMBL/GenBank/DDBJ whole genome shotgun (WGS) entry which is preliminary data.</text>
</comment>
<evidence type="ECO:0000256" key="3">
    <source>
        <dbReference type="ARBA" id="ARBA00022679"/>
    </source>
</evidence>
<name>A0A6V8PU73_9ACTN</name>
<sequence>MSSGGEYAWVETQTRIRREATTKDLQDAIRDGDALGNINIVGAMARPSEIPLKIRDIYIYAQLIKGTRKPCFAWIHDEASARYVLEIFKVVAGGAMELSHKPRVVAFVEATSPLQYGKESLDVLIQFSKLGLPVGFGPMSMAMATAPVTLAGTVAQENAEILAGIVVSQILHPGMPVVYWGVPHIMDPRTGNISFGSPEQGLMAAAIAQIANYYGLPVGLNVGLTDAKMPDAQAGLEKGMTLIMGALAGADIPGHMGISGADQGASLEQLIIDNEMVGYIKRILRGFEVTENTLAFDVLARVGIGGNFLVDEHTLTHYKSEIWMPRICDRENWESWLTCGGKNMLDNAVEEKERILREHISEPLDDDMQKEIDKIVAVAERELLS</sequence>
<accession>A0A6V8PU73</accession>
<dbReference type="GO" id="GO:0015948">
    <property type="term" value="P:methanogenesis"/>
    <property type="evidence" value="ECO:0007669"/>
    <property type="project" value="InterPro"/>
</dbReference>
<evidence type="ECO:0000256" key="1">
    <source>
        <dbReference type="ARBA" id="ARBA00007137"/>
    </source>
</evidence>
<comment type="similarity">
    <text evidence="1">Belongs to the trimethylamine methyltransferase family.</text>
</comment>
<evidence type="ECO:0000256" key="2">
    <source>
        <dbReference type="ARBA" id="ARBA00022603"/>
    </source>
</evidence>
<protein>
    <submittedName>
        <fullName evidence="4">Trimethylamine---corrinoid protein Co-methyltransferase</fullName>
    </submittedName>
</protein>
<evidence type="ECO:0000313" key="5">
    <source>
        <dbReference type="Proteomes" id="UP000576480"/>
    </source>
</evidence>
<proteinExistence type="inferred from homology"/>
<dbReference type="AlphaFoldDB" id="A0A6V8PU73"/>
<keyword evidence="2 4" id="KW-0489">Methyltransferase</keyword>